<feature type="region of interest" description="Disordered" evidence="4">
    <location>
        <begin position="418"/>
        <end position="442"/>
    </location>
</feature>
<dbReference type="Pfam" id="PF05266">
    <property type="entry name" value="DUF724"/>
    <property type="match status" value="1"/>
</dbReference>
<feature type="domain" description="Agenet" evidence="5">
    <location>
        <begin position="219"/>
        <end position="290"/>
    </location>
</feature>
<feature type="coiled-coil region" evidence="3">
    <location>
        <begin position="789"/>
        <end position="823"/>
    </location>
</feature>
<keyword evidence="1" id="KW-0813">Transport</keyword>
<organism evidence="6 7">
    <name type="scientific">Hibiscus sabdariffa</name>
    <name type="common">roselle</name>
    <dbReference type="NCBI Taxonomy" id="183260"/>
    <lineage>
        <taxon>Eukaryota</taxon>
        <taxon>Viridiplantae</taxon>
        <taxon>Streptophyta</taxon>
        <taxon>Embryophyta</taxon>
        <taxon>Tracheophyta</taxon>
        <taxon>Spermatophyta</taxon>
        <taxon>Magnoliopsida</taxon>
        <taxon>eudicotyledons</taxon>
        <taxon>Gunneridae</taxon>
        <taxon>Pentapetalae</taxon>
        <taxon>rosids</taxon>
        <taxon>malvids</taxon>
        <taxon>Malvales</taxon>
        <taxon>Malvaceae</taxon>
        <taxon>Malvoideae</taxon>
        <taxon>Hibiscus</taxon>
    </lineage>
</organism>
<keyword evidence="3" id="KW-0175">Coiled coil</keyword>
<dbReference type="SMART" id="SM00743">
    <property type="entry name" value="Agenet"/>
    <property type="match status" value="2"/>
</dbReference>
<feature type="compositionally biased region" description="Acidic residues" evidence="4">
    <location>
        <begin position="146"/>
        <end position="165"/>
    </location>
</feature>
<reference evidence="6 7" key="1">
    <citation type="journal article" date="2024" name="G3 (Bethesda)">
        <title>Genome assembly of Hibiscus sabdariffa L. provides insights into metabolisms of medicinal natural products.</title>
        <authorList>
            <person name="Kim T."/>
        </authorList>
    </citation>
    <scope>NUCLEOTIDE SEQUENCE [LARGE SCALE GENOMIC DNA]</scope>
    <source>
        <strain evidence="6">TK-2024</strain>
        <tissue evidence="6">Old leaves</tissue>
    </source>
</reference>
<proteinExistence type="predicted"/>
<dbReference type="CDD" id="cd20406">
    <property type="entry name" value="Tudor_Agenet_AtDUF_rpt2_4"/>
    <property type="match status" value="1"/>
</dbReference>
<dbReference type="InterPro" id="IPR007930">
    <property type="entry name" value="DUF724"/>
</dbReference>
<gene>
    <name evidence="6" type="ORF">V6N11_031347</name>
</gene>
<dbReference type="EMBL" id="JBBPBN010000010">
    <property type="protein sequence ID" value="KAK9029905.1"/>
    <property type="molecule type" value="Genomic_DNA"/>
</dbReference>
<dbReference type="Pfam" id="PF26130">
    <property type="entry name" value="PB1-like"/>
    <property type="match status" value="1"/>
</dbReference>
<dbReference type="CDD" id="cd20405">
    <property type="entry name" value="Tudor_Agenet_AtDUF_rpt1_3"/>
    <property type="match status" value="1"/>
</dbReference>
<evidence type="ECO:0000313" key="7">
    <source>
        <dbReference type="Proteomes" id="UP001396334"/>
    </source>
</evidence>
<feature type="region of interest" description="Disordered" evidence="4">
    <location>
        <begin position="128"/>
        <end position="168"/>
    </location>
</feature>
<protein>
    <recommendedName>
        <fullName evidence="5">Agenet domain-containing protein</fullName>
    </recommendedName>
</protein>
<sequence>MSTSVCKLRYHHGGKFLRTPTVQYINGTEVEYDEDIDCICYWTILGAVKSLGYDIGMAVKVYYVEEGKSLDGGLKLILDDKGVLQMSSQLRKTKVVDIYVEHLDEKVSGLELPGALRQPIEVVEQSVSLSDDTCQLPRTPATPTYDDSDIDPERDENQNDSESGEDLAIFKEVPAEISTGQRFEYRLKKNDKVHLSLCKHLSLEAQKTKTMEGGIDAELFLSEGREVEVTSDEEGLRGAWFTCTVLKLPEDKTKGNVLVQYKHLLEDDNQTPLTESVELSFIRPVPPELKIPGDKCFGVKEVVDAFHLDGWWTGSISEVLDNLNRYIVSFPDPPEEIEFSSSSLRPHWKWSNGRWVKPSKIQDVSSSYCQKLEPSCNIAKDAETNIQLESPDAVKHSSKKHELCCVSSRKNKMCQSMASKEPAKSKQVRQTTPEGDAIPLHPSKKFKHVGVGLRKKYGRRLKIHVEGPKHPDAGKMDNLKVAARIDASEVQKVTKEVESSVTRGLSVECMSGSVTKEKMNLLKEHGMSRHQKEDRLLESKQPKSVVQISQSPLVDINAAAAGVLEEMVPEEYKATEADSSVISGLEGAGSQTMSIGRADSHRKITKVFGESGGILHEREEQPQLICHENESGDFPPGFENQWNDPKEKLHELMVQSPLVGFTGDNEPEEGQGLPFVKSLEIWKAVESMEIFKVMPQRPHFHPLVKSKEILREGLAVAHMLNFASLVQKTSELTVADPRNLFTTILDVLPEFEILGFDVKAVRDRTRELVAIKDRHGHLQHHSKEVVLQAKQCSDELTKINEEIDANQKRVRELEEKEALLMSRKKSKISEIVSLKVCADDTTKDIQNLEVDFESLAGNSW</sequence>
<evidence type="ECO:0000313" key="6">
    <source>
        <dbReference type="EMBL" id="KAK9029905.1"/>
    </source>
</evidence>
<dbReference type="Pfam" id="PF05641">
    <property type="entry name" value="Agenet"/>
    <property type="match status" value="1"/>
</dbReference>
<comment type="caution">
    <text evidence="6">The sequence shown here is derived from an EMBL/GenBank/DDBJ whole genome shotgun (WGS) entry which is preliminary data.</text>
</comment>
<evidence type="ECO:0000256" key="3">
    <source>
        <dbReference type="SAM" id="Coils"/>
    </source>
</evidence>
<name>A0ABR2SXD0_9ROSI</name>
<dbReference type="InterPro" id="IPR014002">
    <property type="entry name" value="Agenet_dom_plant"/>
</dbReference>
<feature type="domain" description="Agenet" evidence="5">
    <location>
        <begin position="295"/>
        <end position="352"/>
    </location>
</feature>
<keyword evidence="2" id="KW-0341">Growth regulation</keyword>
<dbReference type="PANTHER" id="PTHR31917:SF153">
    <property type="entry name" value="DUF724 DOMAIN-CONTAINING PROTEIN 3-RELATED"/>
    <property type="match status" value="1"/>
</dbReference>
<evidence type="ECO:0000256" key="1">
    <source>
        <dbReference type="ARBA" id="ARBA00022448"/>
    </source>
</evidence>
<accession>A0ABR2SXD0</accession>
<dbReference type="InterPro" id="IPR058594">
    <property type="entry name" value="PB1-like_dom_pln"/>
</dbReference>
<dbReference type="PANTHER" id="PTHR31917">
    <property type="entry name" value="AGENET DOMAIN-CONTAINING PROTEIN-RELATED"/>
    <property type="match status" value="1"/>
</dbReference>
<keyword evidence="7" id="KW-1185">Reference proteome</keyword>
<evidence type="ECO:0000259" key="5">
    <source>
        <dbReference type="SMART" id="SM00743"/>
    </source>
</evidence>
<evidence type="ECO:0000256" key="2">
    <source>
        <dbReference type="ARBA" id="ARBA00022604"/>
    </source>
</evidence>
<evidence type="ECO:0000256" key="4">
    <source>
        <dbReference type="SAM" id="MobiDB-lite"/>
    </source>
</evidence>
<dbReference type="InterPro" id="IPR008395">
    <property type="entry name" value="Agenet-like_dom"/>
</dbReference>
<dbReference type="Proteomes" id="UP001396334">
    <property type="component" value="Unassembled WGS sequence"/>
</dbReference>